<feature type="chain" id="PRO_5021244108" evidence="1">
    <location>
        <begin position="20"/>
        <end position="187"/>
    </location>
</feature>
<dbReference type="EMBL" id="BGPR01003583">
    <property type="protein sequence ID" value="GBM89914.1"/>
    <property type="molecule type" value="Genomic_DNA"/>
</dbReference>
<proteinExistence type="predicted"/>
<dbReference type="CDD" id="cd00866">
    <property type="entry name" value="PEBP_euk"/>
    <property type="match status" value="1"/>
</dbReference>
<dbReference type="InterPro" id="IPR008914">
    <property type="entry name" value="PEBP"/>
</dbReference>
<accession>A0A4Y2JIZ5</accession>
<dbReference type="AlphaFoldDB" id="A0A4Y2JIZ5"/>
<evidence type="ECO:0000313" key="2">
    <source>
        <dbReference type="EMBL" id="GBM89914.1"/>
    </source>
</evidence>
<evidence type="ECO:0000313" key="3">
    <source>
        <dbReference type="Proteomes" id="UP000499080"/>
    </source>
</evidence>
<name>A0A4Y2JIZ5_ARAVE</name>
<reference evidence="2 3" key="1">
    <citation type="journal article" date="2019" name="Sci. Rep.">
        <title>Orb-weaving spider Araneus ventricosus genome elucidates the spidroin gene catalogue.</title>
        <authorList>
            <person name="Kono N."/>
            <person name="Nakamura H."/>
            <person name="Ohtoshi R."/>
            <person name="Moran D.A.P."/>
            <person name="Shinohara A."/>
            <person name="Yoshida Y."/>
            <person name="Fujiwara M."/>
            <person name="Mori M."/>
            <person name="Tomita M."/>
            <person name="Arakawa K."/>
        </authorList>
    </citation>
    <scope>NUCLEOTIDE SEQUENCE [LARGE SCALE GENOMIC DNA]</scope>
</reference>
<protein>
    <submittedName>
        <fullName evidence="2">Protein D1</fullName>
    </submittedName>
</protein>
<dbReference type="Proteomes" id="UP000499080">
    <property type="component" value="Unassembled WGS sequence"/>
</dbReference>
<dbReference type="Gene3D" id="3.90.280.10">
    <property type="entry name" value="PEBP-like"/>
    <property type="match status" value="1"/>
</dbReference>
<dbReference type="Pfam" id="PF01161">
    <property type="entry name" value="PBP"/>
    <property type="match status" value="1"/>
</dbReference>
<organism evidence="2 3">
    <name type="scientific">Araneus ventricosus</name>
    <name type="common">Orbweaver spider</name>
    <name type="synonym">Epeira ventricosa</name>
    <dbReference type="NCBI Taxonomy" id="182803"/>
    <lineage>
        <taxon>Eukaryota</taxon>
        <taxon>Metazoa</taxon>
        <taxon>Ecdysozoa</taxon>
        <taxon>Arthropoda</taxon>
        <taxon>Chelicerata</taxon>
        <taxon>Arachnida</taxon>
        <taxon>Araneae</taxon>
        <taxon>Araneomorphae</taxon>
        <taxon>Entelegynae</taxon>
        <taxon>Araneoidea</taxon>
        <taxon>Araneidae</taxon>
        <taxon>Araneus</taxon>
    </lineage>
</organism>
<dbReference type="OrthoDB" id="6497972at2759"/>
<keyword evidence="1" id="KW-0732">Signal</keyword>
<keyword evidence="3" id="KW-1185">Reference proteome</keyword>
<dbReference type="PANTHER" id="PTHR11362">
    <property type="entry name" value="PHOSPHATIDYLETHANOLAMINE-BINDING PROTEIN"/>
    <property type="match status" value="1"/>
</dbReference>
<comment type="caution">
    <text evidence="2">The sequence shown here is derived from an EMBL/GenBank/DDBJ whole genome shotgun (WGS) entry which is preliminary data.</text>
</comment>
<feature type="signal peptide" evidence="1">
    <location>
        <begin position="1"/>
        <end position="19"/>
    </location>
</feature>
<gene>
    <name evidence="2" type="primary">D1</name>
    <name evidence="2" type="ORF">AVEN_34070_1</name>
</gene>
<dbReference type="SUPFAM" id="SSF49777">
    <property type="entry name" value="PEBP-like"/>
    <property type="match status" value="1"/>
</dbReference>
<dbReference type="InterPro" id="IPR035810">
    <property type="entry name" value="PEBP_euk"/>
</dbReference>
<evidence type="ECO:0000256" key="1">
    <source>
        <dbReference type="SAM" id="SignalP"/>
    </source>
</evidence>
<dbReference type="PANTHER" id="PTHR11362:SF82">
    <property type="entry name" value="PHOSPHATIDYLETHANOLAMINE-BINDING PROTEIN 4"/>
    <property type="match status" value="1"/>
</dbReference>
<sequence length="187" mass="21785">MALELVYFIILISFSSISAQKNVCELSKFRTSNIVPIIISIVPEYALQVEFKNKSVRCGDTLNRLETRYQPTIINFKGEKNKFHTLVMIDPDMPSPQNPSLACYRHWLIENIPGDLVNFGDLVSWYEPPEPPIDSDPHRYIFLVYEQLTKLKDHLDNNQRTHFNLQKFTKDRGLQGPIAGNFFYLKY</sequence>
<dbReference type="InterPro" id="IPR036610">
    <property type="entry name" value="PEBP-like_sf"/>
</dbReference>